<dbReference type="EMBL" id="LN614827">
    <property type="protein sequence ID" value="CEG57774.1"/>
    <property type="molecule type" value="Genomic_DNA"/>
</dbReference>
<accession>A0A098G719</accession>
<evidence type="ECO:0000313" key="1">
    <source>
        <dbReference type="EMBL" id="CEG57774.1"/>
    </source>
</evidence>
<dbReference type="RefSeq" id="WP_045096212.1">
    <property type="nucleotide sequence ID" value="NZ_LN614827.1"/>
</dbReference>
<dbReference type="OrthoDB" id="9817781at2"/>
<name>A0A098G719_9GAMM</name>
<sequence length="691" mass="81345">MKRKHDNLDNSKKFKRSKNLVSKTSAPLTKPRSDLTFFKGVFVKNHDKEKRYYFKVKTIERAQFESYCAAIHRFIVTEKYVPSYKAYEGSMDPFDEWFESIISMLDDMPTDPLQLFSHLIEHCSLPLPPPDEQMHGVASKAIDFKSNFEDPLREEDLVMKCQPFFNGFMMARINKLLTQKIDKLEEFLKNLHFSQRIKNFFSQTTAHYQVEFYKNILTSLDRADTQMMQNWLNNPLCPKKLKPLLTSWIEQNTTGDNTELSIPIFEQLDIQYPTPVLDKTLNFSFKGKDYSISSELLNQYRLIKGLGRTLIMRSVFNDWDNNNSNFSKRGQMIDFEYSKMNVLMSGPFWHPYQKLFDKIVKDKKLTINESGIEQVLDSESYQEAFKFLGFDRRKWSPDLISHFPDMGDNEPYVHYHPTKRLYFNRVLFGLVTSLLIKCRDNHDHDIVQFISGFITELFSPQDIQSTPNFINTLIDRCYIGFLVLKGVLAGESLTDVLKREQNRALFTKLSNKWDDFYHQHQALFEYAEMFLLEKFGSKTKVFSPEDNVVYQLLPHHPVFIYHKNVSLLKYILTTGEHYRAMTELYLDNDITKTQLVEDEKQSLKDLKSILIHTKQFQQFITNHGEEAMEIILREFAETKIKYQNKLDEKPHFINFVDRLDLTGIKQDYLEIKEIICLLNSQSDSTPTKGAF</sequence>
<gene>
    <name evidence="1" type="ORF">LFA_2402</name>
</gene>
<keyword evidence="2" id="KW-1185">Reference proteome</keyword>
<dbReference type="HOGENOM" id="CLU_398379_0_0_6"/>
<evidence type="ECO:0000313" key="2">
    <source>
        <dbReference type="Proteomes" id="UP000032430"/>
    </source>
</evidence>
<protein>
    <submittedName>
        <fullName evidence="1">Uncharacterized protein</fullName>
    </submittedName>
</protein>
<reference evidence="2" key="1">
    <citation type="submission" date="2014-09" db="EMBL/GenBank/DDBJ databases">
        <authorList>
            <person name="Gomez-Valero L."/>
        </authorList>
    </citation>
    <scope>NUCLEOTIDE SEQUENCE [LARGE SCALE GENOMIC DNA]</scope>
    <source>
        <strain evidence="2">ATCC700992</strain>
    </source>
</reference>
<dbReference type="AlphaFoldDB" id="A0A098G719"/>
<proteinExistence type="predicted"/>
<organism evidence="1 2">
    <name type="scientific">Legionella fallonii LLAP-10</name>
    <dbReference type="NCBI Taxonomy" id="1212491"/>
    <lineage>
        <taxon>Bacteria</taxon>
        <taxon>Pseudomonadati</taxon>
        <taxon>Pseudomonadota</taxon>
        <taxon>Gammaproteobacteria</taxon>
        <taxon>Legionellales</taxon>
        <taxon>Legionellaceae</taxon>
        <taxon>Legionella</taxon>
    </lineage>
</organism>
<dbReference type="KEGG" id="lfa:LFA_2402"/>
<dbReference type="Proteomes" id="UP000032430">
    <property type="component" value="Chromosome I"/>
</dbReference>